<dbReference type="InterPro" id="IPR002110">
    <property type="entry name" value="Ankyrin_rpt"/>
</dbReference>
<dbReference type="Pfam" id="PF00023">
    <property type="entry name" value="Ank"/>
    <property type="match status" value="1"/>
</dbReference>
<evidence type="ECO:0008006" key="7">
    <source>
        <dbReference type="Google" id="ProtNLM"/>
    </source>
</evidence>
<protein>
    <recommendedName>
        <fullName evidence="7">Ankyrin</fullName>
    </recommendedName>
</protein>
<dbReference type="PROSITE" id="PS50088">
    <property type="entry name" value="ANK_REPEAT"/>
    <property type="match status" value="3"/>
</dbReference>
<reference evidence="5" key="1">
    <citation type="submission" date="2022-11" db="EMBL/GenBank/DDBJ databases">
        <authorList>
            <person name="Scott C."/>
            <person name="Bruce N."/>
        </authorList>
    </citation>
    <scope>NUCLEOTIDE SEQUENCE</scope>
</reference>
<feature type="repeat" description="ANK" evidence="3">
    <location>
        <begin position="723"/>
        <end position="755"/>
    </location>
</feature>
<evidence type="ECO:0000256" key="1">
    <source>
        <dbReference type="ARBA" id="ARBA00022737"/>
    </source>
</evidence>
<dbReference type="OrthoDB" id="7464126at2759"/>
<dbReference type="SUPFAM" id="SSF48403">
    <property type="entry name" value="Ankyrin repeat"/>
    <property type="match status" value="1"/>
</dbReference>
<proteinExistence type="predicted"/>
<evidence type="ECO:0000313" key="5">
    <source>
        <dbReference type="EMBL" id="CAI4214564.1"/>
    </source>
</evidence>
<dbReference type="PANTHER" id="PTHR24171">
    <property type="entry name" value="ANKYRIN REPEAT DOMAIN-CONTAINING PROTEIN 39-RELATED"/>
    <property type="match status" value="1"/>
</dbReference>
<dbReference type="Gene3D" id="1.25.40.20">
    <property type="entry name" value="Ankyrin repeat-containing domain"/>
    <property type="match status" value="2"/>
</dbReference>
<keyword evidence="6" id="KW-1185">Reference proteome</keyword>
<dbReference type="InterPro" id="IPR036770">
    <property type="entry name" value="Ankyrin_rpt-contain_sf"/>
</dbReference>
<evidence type="ECO:0000256" key="3">
    <source>
        <dbReference type="PROSITE-ProRule" id="PRU00023"/>
    </source>
</evidence>
<name>A0A9P1M9C1_9PEZI</name>
<organism evidence="5 6">
    <name type="scientific">Parascedosporium putredinis</name>
    <dbReference type="NCBI Taxonomy" id="1442378"/>
    <lineage>
        <taxon>Eukaryota</taxon>
        <taxon>Fungi</taxon>
        <taxon>Dikarya</taxon>
        <taxon>Ascomycota</taxon>
        <taxon>Pezizomycotina</taxon>
        <taxon>Sordariomycetes</taxon>
        <taxon>Hypocreomycetidae</taxon>
        <taxon>Microascales</taxon>
        <taxon>Microascaceae</taxon>
        <taxon>Parascedosporium</taxon>
    </lineage>
</organism>
<feature type="repeat" description="ANK" evidence="3">
    <location>
        <begin position="756"/>
        <end position="788"/>
    </location>
</feature>
<dbReference type="EMBL" id="CALLCH030000011">
    <property type="protein sequence ID" value="CAI4214564.1"/>
    <property type="molecule type" value="Genomic_DNA"/>
</dbReference>
<accession>A0A9P1M9C1</accession>
<dbReference type="PROSITE" id="PS50297">
    <property type="entry name" value="ANK_REP_REGION"/>
    <property type="match status" value="3"/>
</dbReference>
<sequence>MHLSPDTHLPAPQLGRWSLSRAWLCVVNDQAFKSFAIFPSNDQTIITTSSRVDKAWQMRSTAQSGSATPVSKDQPSGKAASVQIGKGSIESEPVANGSTERLQSLALLGTALSVGGYIVQFVGLRGMHWSASVVQLGAIAVMTVLRALARRGLATPPRSEPLTKGFELDWFAMSIGDVDKAPWNDTPRQTKMPQNNYPRKDWRILTGRNTLYEPLKQVEKNDDSQQNIADTSNAAHAIMMIRESLGNLAQWPGPASAEAIALARAMEITMDALFEHRDTNLSWAWTLEARYSQRAKEPIEAALSLWLYSVDEVENEVPQASEWLLAKGINEQLGLRLLGQYTESLHRDLQWWMPHGTAGIKKFNKMKRDLTRLSFAEADESSTGSGPGRLAGKDTTESKQETVINKDDSKRGSEKLFLARETVSSLALLYAQDMFSAFMWAMVKTLSDPIGGDAEIRLEDNADIESWQSFTLKHTRLLKMTQEVSDTGIGTMDQVFLAIIPPLSGSGKLPKADGLVELARQHAKPHEKTRHWRAAGEVYLGLFRVAKTFPEDSSIRIRAISVLIEYLRTVTLTLKLRQEQKDEIDLGELEDIQQMLASELCEVDTSLLDRFKQLDKAQGCEWEFNLAARIKANTDKMALPIAYGRSYRDNFNVSDLHRSLLLDDNDGPLHWLSHELSKATRDDATAADIRGWSPLHYAAETGKTPAVGRLLKLGTNVNAKNILEWTPLHCASKGGHVETLRALIREGAELDAQGRDGVSPLHCAAINGHRDAACALVEAGASIDIIDASGTTPLLWAAYKGRENVFEYLRPNANINLRDHHGRTCLSLAALSGAKDVVESLLDQDIDKLR</sequence>
<evidence type="ECO:0000256" key="2">
    <source>
        <dbReference type="ARBA" id="ARBA00023043"/>
    </source>
</evidence>
<feature type="region of interest" description="Disordered" evidence="4">
    <location>
        <begin position="377"/>
        <end position="407"/>
    </location>
</feature>
<feature type="compositionally biased region" description="Basic and acidic residues" evidence="4">
    <location>
        <begin position="391"/>
        <end position="407"/>
    </location>
</feature>
<dbReference type="Proteomes" id="UP000838763">
    <property type="component" value="Unassembled WGS sequence"/>
</dbReference>
<evidence type="ECO:0000256" key="4">
    <source>
        <dbReference type="SAM" id="MobiDB-lite"/>
    </source>
</evidence>
<feature type="region of interest" description="Disordered" evidence="4">
    <location>
        <begin position="58"/>
        <end position="83"/>
    </location>
</feature>
<keyword evidence="1" id="KW-0677">Repeat</keyword>
<dbReference type="Pfam" id="PF12796">
    <property type="entry name" value="Ank_2"/>
    <property type="match status" value="1"/>
</dbReference>
<dbReference type="AlphaFoldDB" id="A0A9P1M9C1"/>
<gene>
    <name evidence="5" type="ORF">PPNO1_LOCUS4295</name>
</gene>
<feature type="repeat" description="ANK" evidence="3">
    <location>
        <begin position="690"/>
        <end position="722"/>
    </location>
</feature>
<comment type="caution">
    <text evidence="5">The sequence shown here is derived from an EMBL/GenBank/DDBJ whole genome shotgun (WGS) entry which is preliminary data.</text>
</comment>
<dbReference type="SMART" id="SM00248">
    <property type="entry name" value="ANK"/>
    <property type="match status" value="5"/>
</dbReference>
<keyword evidence="2 3" id="KW-0040">ANK repeat</keyword>
<evidence type="ECO:0000313" key="6">
    <source>
        <dbReference type="Proteomes" id="UP000838763"/>
    </source>
</evidence>
<feature type="compositionally biased region" description="Polar residues" evidence="4">
    <location>
        <begin position="58"/>
        <end position="74"/>
    </location>
</feature>